<proteinExistence type="predicted"/>
<evidence type="ECO:0000259" key="5">
    <source>
        <dbReference type="Pfam" id="PF14331"/>
    </source>
</evidence>
<feature type="domain" description="IcmF-related" evidence="4">
    <location>
        <begin position="260"/>
        <end position="553"/>
    </location>
</feature>
<protein>
    <submittedName>
        <fullName evidence="6">IcmF-related protein</fullName>
    </submittedName>
</protein>
<keyword evidence="2" id="KW-0812">Transmembrane</keyword>
<feature type="transmembrane region" description="Helical" evidence="2">
    <location>
        <begin position="201"/>
        <end position="224"/>
    </location>
</feature>
<dbReference type="InterPro" id="IPR009612">
    <property type="entry name" value="IcmF-rel"/>
</dbReference>
<feature type="compositionally biased region" description="Basic and acidic residues" evidence="1">
    <location>
        <begin position="565"/>
        <end position="581"/>
    </location>
</feature>
<evidence type="ECO:0000313" key="7">
    <source>
        <dbReference type="Proteomes" id="UP000029224"/>
    </source>
</evidence>
<dbReference type="InterPro" id="IPR010623">
    <property type="entry name" value="IcmF_C"/>
</dbReference>
<sequence>MLEELNKQTGLILPVYCAFTDMAQVKDLCELFSPLDETERDQPFGALRDVNESRHYEKQWFDDSFEALVKGIASSISASLKHQLNADYRDSSVAGLFQLSALRYDIEDFLSLTFNQHQFDDVELFFRGYFFVNTGGDSKTLDVVSAMHASDLGFESISTVQTSSKTLSLFAKGLFPNLVLKESELVGVNKKRELTYRTTRLVATVGLVVLFAGFLAMIRASYIYQQSVDDKAQAMLSQYKDNLRVNKIQPDDLASPVFSLYELREIDQLYKQDNHPWYVLNWLPNSSIAPYVNEAYYGELTSELLTLMRDYLMKDMFVYNSLDDKVKTLELLNLQQILYNPNRHSSEPLVNYYINALDEEGSGYANLIERFTLLAKDALGTKSVPPAFDPQLLELVRGTLSSNDVSELLYQHIMQHKDFSRRVDLRSQLNPTFDQVFTFKQDFSGYLVPYAFTRDGFEELSNETGFQLASEAIKAYEGVMGRISGDAEMNRINRQLRERYIKDYIRHWSSFTSSVSLTTVDSWGGSEQQLALVTDPNFSPLLQFYQIIDENTNLLKTLAVSDTPEQAKAEEKDGGSDKEESPLTPANGAAMERVAESITYPFRHVHSVIAANKTGKSPFDVAIADLLALRDWIAKSKEIQFKGHYFLEQLENTDTSNPVAKLNSAADNYNVPILPELMQQQATLVNGLALDSVREVINQDWSKVSDFYQTRLANHYPFSPLSTTDAALSDVESFFKPNGQFDQFASKYANQLDITISKELFINGFVPHQYLSLSWQYQPFKESVSRIQEQLFTGDKLGFKFSVKAEQMSPVLTRFALITNTKLFEYQNGPKLWRAQAWPIPTNQVQDISVLIEDTSGVIKRDKQSGVWSWFKVADSMHGASQVGSNELIWRYQVGDNEVNLVVKSDGVGQPFDSSFFKQLTLPQWL</sequence>
<keyword evidence="2" id="KW-0472">Membrane</keyword>
<dbReference type="Pfam" id="PF14331">
    <property type="entry name" value="IcmF-related_N"/>
    <property type="match status" value="1"/>
</dbReference>
<dbReference type="PANTHER" id="PTHR36153">
    <property type="entry name" value="INNER MEMBRANE PROTEIN-RELATED"/>
    <property type="match status" value="1"/>
</dbReference>
<comment type="caution">
    <text evidence="6">The sequence shown here is derived from an EMBL/GenBank/DDBJ whole genome shotgun (WGS) entry which is preliminary data.</text>
</comment>
<dbReference type="Pfam" id="PF06761">
    <property type="entry name" value="IcmF-related"/>
    <property type="match status" value="1"/>
</dbReference>
<reference evidence="6 7" key="1">
    <citation type="submission" date="2014-09" db="EMBL/GenBank/DDBJ databases">
        <title>Vibrio maritimus JCM 19240. (C210) whole genome shotgun sequence.</title>
        <authorList>
            <person name="Sawabe T."/>
            <person name="Meirelles P."/>
            <person name="Nakanishi M."/>
            <person name="Sayaka M."/>
            <person name="Hattori M."/>
            <person name="Ohkuma M."/>
        </authorList>
    </citation>
    <scope>NUCLEOTIDE SEQUENCE [LARGE SCALE GENOMIC DNA]</scope>
    <source>
        <strain evidence="6 7">JCM 19240</strain>
    </source>
</reference>
<keyword evidence="2" id="KW-1133">Transmembrane helix</keyword>
<dbReference type="Pfam" id="PF06744">
    <property type="entry name" value="IcmF_C"/>
    <property type="match status" value="1"/>
</dbReference>
<evidence type="ECO:0000259" key="3">
    <source>
        <dbReference type="Pfam" id="PF06744"/>
    </source>
</evidence>
<evidence type="ECO:0000256" key="1">
    <source>
        <dbReference type="SAM" id="MobiDB-lite"/>
    </source>
</evidence>
<dbReference type="EMBL" id="BBMT01000003">
    <property type="protein sequence ID" value="GAL33792.1"/>
    <property type="molecule type" value="Genomic_DNA"/>
</dbReference>
<feature type="domain" description="Type VI secretion system IcmF C-terminal" evidence="3">
    <location>
        <begin position="801"/>
        <end position="906"/>
    </location>
</feature>
<name>A0A090TRS0_9VIBR</name>
<evidence type="ECO:0000313" key="6">
    <source>
        <dbReference type="EMBL" id="GAL33792.1"/>
    </source>
</evidence>
<dbReference type="InterPro" id="IPR025743">
    <property type="entry name" value="TssM1_N"/>
</dbReference>
<evidence type="ECO:0000256" key="2">
    <source>
        <dbReference type="SAM" id="Phobius"/>
    </source>
</evidence>
<accession>A0A090TRS0</accession>
<dbReference type="Proteomes" id="UP000029224">
    <property type="component" value="Unassembled WGS sequence"/>
</dbReference>
<dbReference type="InterPro" id="IPR053156">
    <property type="entry name" value="T6SS_TssM-like"/>
</dbReference>
<keyword evidence="7" id="KW-1185">Reference proteome</keyword>
<organism evidence="6 7">
    <name type="scientific">Vibrio maritimus</name>
    <dbReference type="NCBI Taxonomy" id="990268"/>
    <lineage>
        <taxon>Bacteria</taxon>
        <taxon>Pseudomonadati</taxon>
        <taxon>Pseudomonadota</taxon>
        <taxon>Gammaproteobacteria</taxon>
        <taxon>Vibrionales</taxon>
        <taxon>Vibrionaceae</taxon>
        <taxon>Vibrio</taxon>
    </lineage>
</organism>
<evidence type="ECO:0000259" key="4">
    <source>
        <dbReference type="Pfam" id="PF06761"/>
    </source>
</evidence>
<feature type="region of interest" description="Disordered" evidence="1">
    <location>
        <begin position="564"/>
        <end position="587"/>
    </location>
</feature>
<reference evidence="6 7" key="2">
    <citation type="submission" date="2014-09" db="EMBL/GenBank/DDBJ databases">
        <authorList>
            <consortium name="NBRP consortium"/>
            <person name="Sawabe T."/>
            <person name="Meirelles P."/>
            <person name="Nakanishi M."/>
            <person name="Sayaka M."/>
            <person name="Hattori M."/>
            <person name="Ohkuma M."/>
        </authorList>
    </citation>
    <scope>NUCLEOTIDE SEQUENCE [LARGE SCALE GENOMIC DNA]</scope>
    <source>
        <strain evidence="6 7">JCM 19240</strain>
    </source>
</reference>
<gene>
    <name evidence="6" type="ORF">JCM19240_2488</name>
</gene>
<feature type="domain" description="Type VI secretion system component TssM1 N-terminal" evidence="5">
    <location>
        <begin position="2"/>
        <end position="205"/>
    </location>
</feature>
<dbReference type="PANTHER" id="PTHR36153:SF1">
    <property type="entry name" value="TYPE VI SECRETION SYSTEM COMPONENT TSSM1"/>
    <property type="match status" value="1"/>
</dbReference>
<dbReference type="AlphaFoldDB" id="A0A090TRS0"/>